<proteinExistence type="predicted"/>
<dbReference type="Proteomes" id="UP000310158">
    <property type="component" value="Unassembled WGS sequence"/>
</dbReference>
<evidence type="ECO:0000313" key="1">
    <source>
        <dbReference type="EMBL" id="THH20950.1"/>
    </source>
</evidence>
<gene>
    <name evidence="1" type="ORF">EW146_g503</name>
</gene>
<accession>A0A4S4MD26</accession>
<keyword evidence="2" id="KW-1185">Reference proteome</keyword>
<reference evidence="1 2" key="1">
    <citation type="submission" date="2019-02" db="EMBL/GenBank/DDBJ databases">
        <title>Genome sequencing of the rare red list fungi Bondarzewia mesenterica.</title>
        <authorList>
            <person name="Buettner E."/>
            <person name="Kellner H."/>
        </authorList>
    </citation>
    <scope>NUCLEOTIDE SEQUENCE [LARGE SCALE GENOMIC DNA]</scope>
    <source>
        <strain evidence="1 2">DSM 108281</strain>
    </source>
</reference>
<dbReference type="AlphaFoldDB" id="A0A4S4MD26"/>
<sequence>MLKCPTMSSTVSSTSMDHLNFLFHAVQQVLIKHPTVLSAFLPIFWGEIESEHYDPRGPHPSTISSSDSDLTTLLSFFQYSLPRPSISSAGLWQGCSEPPMKDLTTIAIHGRLAAALRLPQSDENFCLLQFIIIVIILHQLAHAVAARFQGWTLSLKSSVFPYHVSCRGLPVIQFPEHGFSVEEGLFGGIIGIIFQDEVDASPPMFFYSDFTRISYLFLHCRDGSTYRLDPIDLKARMDEGRLDPFDLSKLVAVPSPKRIRDRMCAMFNGDHLKVEEPQGGDPEPFDMSTLHLQPTMNKCGIRRP</sequence>
<dbReference type="OrthoDB" id="3043810at2759"/>
<dbReference type="EMBL" id="SGPL01000011">
    <property type="protein sequence ID" value="THH20950.1"/>
    <property type="molecule type" value="Genomic_DNA"/>
</dbReference>
<comment type="caution">
    <text evidence="1">The sequence shown here is derived from an EMBL/GenBank/DDBJ whole genome shotgun (WGS) entry which is preliminary data.</text>
</comment>
<organism evidence="1 2">
    <name type="scientific">Bondarzewia mesenterica</name>
    <dbReference type="NCBI Taxonomy" id="1095465"/>
    <lineage>
        <taxon>Eukaryota</taxon>
        <taxon>Fungi</taxon>
        <taxon>Dikarya</taxon>
        <taxon>Basidiomycota</taxon>
        <taxon>Agaricomycotina</taxon>
        <taxon>Agaricomycetes</taxon>
        <taxon>Russulales</taxon>
        <taxon>Bondarzewiaceae</taxon>
        <taxon>Bondarzewia</taxon>
    </lineage>
</organism>
<protein>
    <submittedName>
        <fullName evidence="1">Uncharacterized protein</fullName>
    </submittedName>
</protein>
<evidence type="ECO:0000313" key="2">
    <source>
        <dbReference type="Proteomes" id="UP000310158"/>
    </source>
</evidence>
<name>A0A4S4MD26_9AGAM</name>